<gene>
    <name evidence="2" type="ORF">OLC1_LOCUS14862</name>
</gene>
<dbReference type="Proteomes" id="UP001161247">
    <property type="component" value="Chromosome 5"/>
</dbReference>
<sequence length="494" mass="56381">MPRGTKKKSKAAVNEHHEQPEDERKLQTIDFVNNLAKDQVSSAQTRSRLNLNNSLEKVGNYRVIEVGESSQSSGIDRSDWSVEKDIAIEDIKSVPVWIQLPKKKPGYWNAISLSRMMSAVGIPLEMDDMNSKKMRTAFARERIEKEISEEAEKNVALSKGKMHREKSPIGKSSSSEFEIATKGDEVLIQNQKGMKVNTQVGDPSIMAKLDRTLGNGESFNQFSTAYTTVSAAGISDHDALIVRWGDDPVISKKSFRFFNMWTQSKEFQSIVKEVWQKQITRMTIQFRVVSKQKLLKKPLRDLNRRKFENVEVKYQECHSKLIMIQDKLSLDPENVAMQKEEEQARDGYVEASKNVLSFWSQKLKDKGIQEGDINSKYFHASLKEKRSINKIRCFIKNDGALEEDNQEVENHFVKFFEDLLGKTGDHTPADCRILSSGFKLSIDQQIFLIKDFTKADTAYCGTIAEDDNSENLEGIEVLAGHQKRDQGSECWQFD</sequence>
<name>A0AAV1DET7_OLDCO</name>
<protein>
    <submittedName>
        <fullName evidence="2">OLC1v1005492C1</fullName>
    </submittedName>
</protein>
<feature type="region of interest" description="Disordered" evidence="1">
    <location>
        <begin position="1"/>
        <end position="26"/>
    </location>
</feature>
<reference evidence="2" key="1">
    <citation type="submission" date="2023-03" db="EMBL/GenBank/DDBJ databases">
        <authorList>
            <person name="Julca I."/>
        </authorList>
    </citation>
    <scope>NUCLEOTIDE SEQUENCE</scope>
</reference>
<evidence type="ECO:0000256" key="1">
    <source>
        <dbReference type="SAM" id="MobiDB-lite"/>
    </source>
</evidence>
<evidence type="ECO:0000313" key="2">
    <source>
        <dbReference type="EMBL" id="CAI9106354.1"/>
    </source>
</evidence>
<feature type="region of interest" description="Disordered" evidence="1">
    <location>
        <begin position="154"/>
        <end position="175"/>
    </location>
</feature>
<dbReference type="PANTHER" id="PTHR33233:SF14">
    <property type="entry name" value="ENDONUCLEASE_EXONUCLEASE_PHOSPHATASE"/>
    <property type="match status" value="1"/>
</dbReference>
<organism evidence="2 3">
    <name type="scientific">Oldenlandia corymbosa var. corymbosa</name>
    <dbReference type="NCBI Taxonomy" id="529605"/>
    <lineage>
        <taxon>Eukaryota</taxon>
        <taxon>Viridiplantae</taxon>
        <taxon>Streptophyta</taxon>
        <taxon>Embryophyta</taxon>
        <taxon>Tracheophyta</taxon>
        <taxon>Spermatophyta</taxon>
        <taxon>Magnoliopsida</taxon>
        <taxon>eudicotyledons</taxon>
        <taxon>Gunneridae</taxon>
        <taxon>Pentapetalae</taxon>
        <taxon>asterids</taxon>
        <taxon>lamiids</taxon>
        <taxon>Gentianales</taxon>
        <taxon>Rubiaceae</taxon>
        <taxon>Rubioideae</taxon>
        <taxon>Spermacoceae</taxon>
        <taxon>Hedyotis-Oldenlandia complex</taxon>
        <taxon>Oldenlandia</taxon>
    </lineage>
</organism>
<feature type="compositionally biased region" description="Basic residues" evidence="1">
    <location>
        <begin position="1"/>
        <end position="10"/>
    </location>
</feature>
<keyword evidence="3" id="KW-1185">Reference proteome</keyword>
<accession>A0AAV1DET7</accession>
<feature type="compositionally biased region" description="Basic and acidic residues" evidence="1">
    <location>
        <begin position="13"/>
        <end position="26"/>
    </location>
</feature>
<dbReference type="AlphaFoldDB" id="A0AAV1DET7"/>
<evidence type="ECO:0000313" key="3">
    <source>
        <dbReference type="Proteomes" id="UP001161247"/>
    </source>
</evidence>
<dbReference type="PANTHER" id="PTHR33233">
    <property type="entry name" value="ENDONUCLEASE/EXONUCLEASE/PHOSPHATASE"/>
    <property type="match status" value="1"/>
</dbReference>
<dbReference type="EMBL" id="OX459122">
    <property type="protein sequence ID" value="CAI9106354.1"/>
    <property type="molecule type" value="Genomic_DNA"/>
</dbReference>
<proteinExistence type="predicted"/>